<dbReference type="Proteomes" id="UP000703038">
    <property type="component" value="Unassembled WGS sequence"/>
</dbReference>
<name>A0ABS2KXS3_9NOCA</name>
<organism evidence="3 4">
    <name type="scientific">Rhodococcoides corynebacterioides</name>
    <dbReference type="NCBI Taxonomy" id="53972"/>
    <lineage>
        <taxon>Bacteria</taxon>
        <taxon>Bacillati</taxon>
        <taxon>Actinomycetota</taxon>
        <taxon>Actinomycetes</taxon>
        <taxon>Mycobacteriales</taxon>
        <taxon>Nocardiaceae</taxon>
        <taxon>Rhodococcoides</taxon>
    </lineage>
</organism>
<reference evidence="3 4" key="1">
    <citation type="submission" date="2021-01" db="EMBL/GenBank/DDBJ databases">
        <title>Genomics of switchgrass bacterial isolates.</title>
        <authorList>
            <person name="Shade A."/>
        </authorList>
    </citation>
    <scope>NUCLEOTIDE SEQUENCE [LARGE SCALE GENOMIC DNA]</scope>
    <source>
        <strain evidence="3 4">PvP111</strain>
    </source>
</reference>
<comment type="similarity">
    <text evidence="1">Belongs to the UPF0312 family.</text>
</comment>
<sequence>MTISSRTLTAADGTLNVHTGVTGRASKMGHRLTIAFRDWSVTVDESEGAPTAVSVRVRVDSMEVVSGEGGVTPMFGPEKMLARSNALGTLDASDHPEIRYDATTVESTKDGYRLDGTLTIHGVTREHTVDLAVSTSDGTTHVAFDAVVRQTDFGVKPYSQLLGSMKVVDDVDVSFSASIS</sequence>
<accession>A0ABS2KXS3</accession>
<evidence type="ECO:0000313" key="4">
    <source>
        <dbReference type="Proteomes" id="UP000703038"/>
    </source>
</evidence>
<proteinExistence type="inferred from homology"/>
<dbReference type="Pfam" id="PF04264">
    <property type="entry name" value="YceI"/>
    <property type="match status" value="1"/>
</dbReference>
<dbReference type="RefSeq" id="WP_204869385.1">
    <property type="nucleotide sequence ID" value="NZ_JAFBBK010000001.1"/>
</dbReference>
<dbReference type="InterPro" id="IPR036761">
    <property type="entry name" value="TTHA0802/YceI-like_sf"/>
</dbReference>
<gene>
    <name evidence="3" type="ORF">JOE42_003349</name>
</gene>
<dbReference type="EMBL" id="JAFBBK010000001">
    <property type="protein sequence ID" value="MBM7416616.1"/>
    <property type="molecule type" value="Genomic_DNA"/>
</dbReference>
<feature type="domain" description="Lipid/polyisoprenoid-binding YceI-like" evidence="2">
    <location>
        <begin position="7"/>
        <end position="180"/>
    </location>
</feature>
<keyword evidence="4" id="KW-1185">Reference proteome</keyword>
<comment type="caution">
    <text evidence="3">The sequence shown here is derived from an EMBL/GenBank/DDBJ whole genome shotgun (WGS) entry which is preliminary data.</text>
</comment>
<dbReference type="PANTHER" id="PTHR34406">
    <property type="entry name" value="PROTEIN YCEI"/>
    <property type="match status" value="1"/>
</dbReference>
<evidence type="ECO:0000259" key="2">
    <source>
        <dbReference type="SMART" id="SM00867"/>
    </source>
</evidence>
<dbReference type="InterPro" id="IPR007372">
    <property type="entry name" value="Lipid/polyisoprenoid-bd_YceI"/>
</dbReference>
<evidence type="ECO:0000313" key="3">
    <source>
        <dbReference type="EMBL" id="MBM7416616.1"/>
    </source>
</evidence>
<evidence type="ECO:0000256" key="1">
    <source>
        <dbReference type="ARBA" id="ARBA00008812"/>
    </source>
</evidence>
<protein>
    <submittedName>
        <fullName evidence="3">Polyisoprenoid-binding protein YceI</fullName>
    </submittedName>
</protein>
<dbReference type="SUPFAM" id="SSF101874">
    <property type="entry name" value="YceI-like"/>
    <property type="match status" value="1"/>
</dbReference>
<dbReference type="SMART" id="SM00867">
    <property type="entry name" value="YceI"/>
    <property type="match status" value="1"/>
</dbReference>
<dbReference type="PANTHER" id="PTHR34406:SF1">
    <property type="entry name" value="PROTEIN YCEI"/>
    <property type="match status" value="1"/>
</dbReference>
<dbReference type="Gene3D" id="2.40.128.110">
    <property type="entry name" value="Lipid/polyisoprenoid-binding, YceI-like"/>
    <property type="match status" value="1"/>
</dbReference>